<keyword evidence="3" id="KW-1185">Reference proteome</keyword>
<organism evidence="2 3">
    <name type="scientific">Rhynchospora breviuscula</name>
    <dbReference type="NCBI Taxonomy" id="2022672"/>
    <lineage>
        <taxon>Eukaryota</taxon>
        <taxon>Viridiplantae</taxon>
        <taxon>Streptophyta</taxon>
        <taxon>Embryophyta</taxon>
        <taxon>Tracheophyta</taxon>
        <taxon>Spermatophyta</taxon>
        <taxon>Magnoliopsida</taxon>
        <taxon>Liliopsida</taxon>
        <taxon>Poales</taxon>
        <taxon>Cyperaceae</taxon>
        <taxon>Cyperoideae</taxon>
        <taxon>Rhynchosporeae</taxon>
        <taxon>Rhynchospora</taxon>
    </lineage>
</organism>
<evidence type="ECO:0000313" key="2">
    <source>
        <dbReference type="EMBL" id="KAJ1700879.1"/>
    </source>
</evidence>
<dbReference type="AlphaFoldDB" id="A0A9Q0CWR2"/>
<dbReference type="PANTHER" id="PTHR47186">
    <property type="entry name" value="LEUCINE-RICH REPEAT-CONTAINING PROTEIN 57"/>
    <property type="match status" value="1"/>
</dbReference>
<gene>
    <name evidence="2" type="ORF">LUZ63_000658</name>
</gene>
<accession>A0A9Q0CWR2</accession>
<dbReference type="SUPFAM" id="SSF52058">
    <property type="entry name" value="L domain-like"/>
    <property type="match status" value="2"/>
</dbReference>
<dbReference type="InterPro" id="IPR056789">
    <property type="entry name" value="LRR_R13L1-DRL21"/>
</dbReference>
<sequence length="484" mass="55413">MNKLTNLRHLYANARTVSLISGIGKLIYLQELKKFYIRKIKGYKISELRDMNEISGHLILSDLQNVLSKEEAATSKLAKKSYLKNLELEFRYPQLISRWELEVLEALEPSPSIEMLTIRGGRGDLLPDWMWSTRDGFSKLKCIKVSDFSLTTLPAFGELPFLEVLSFDHLNLIEKVGDEFYGNSDVAFPSLKELTFSSMSCWRVWLAARAEKKSYPHLKRIHLEYCDELMDMPINFSTSPIVELKLLRCPNIQNIATMLQGMPSLTHLSITEYINDLSICCTALRFLQVMCLSVVKRLCFVGGLKSLVNLRKLVVKGIGEFLESIELEQENGEISEENEEQCLQFLNYLHLGHRYDSTRNLFVVGKMPSLRTLFIGWSPAIEYTREEESWFGQLTSLEELMFYNCRNLRRLPSTLPMLSSLKKLTMVSCPSISSLPGTSLPQSLVELCISGCPELTHLCQPNEGDDWLDPLNIMAKIDDYDLHH</sequence>
<name>A0A9Q0CWR2_9POAL</name>
<proteinExistence type="predicted"/>
<dbReference type="OrthoDB" id="741849at2759"/>
<protein>
    <recommendedName>
        <fullName evidence="1">R13L1/DRL21-like LRR repeat region domain-containing protein</fullName>
    </recommendedName>
</protein>
<dbReference type="PANTHER" id="PTHR47186:SF3">
    <property type="entry name" value="OS09G0267800 PROTEIN"/>
    <property type="match status" value="1"/>
</dbReference>
<dbReference type="InterPro" id="IPR032675">
    <property type="entry name" value="LRR_dom_sf"/>
</dbReference>
<dbReference type="Gene3D" id="3.80.10.10">
    <property type="entry name" value="Ribonuclease Inhibitor"/>
    <property type="match status" value="2"/>
</dbReference>
<evidence type="ECO:0000313" key="3">
    <source>
        <dbReference type="Proteomes" id="UP001151287"/>
    </source>
</evidence>
<dbReference type="Pfam" id="PF25019">
    <property type="entry name" value="LRR_R13L1-DRL21"/>
    <property type="match status" value="1"/>
</dbReference>
<reference evidence="2" key="1">
    <citation type="journal article" date="2022" name="Cell">
        <title>Repeat-based holocentromeres influence genome architecture and karyotype evolution.</title>
        <authorList>
            <person name="Hofstatter P.G."/>
            <person name="Thangavel G."/>
            <person name="Lux T."/>
            <person name="Neumann P."/>
            <person name="Vondrak T."/>
            <person name="Novak P."/>
            <person name="Zhang M."/>
            <person name="Costa L."/>
            <person name="Castellani M."/>
            <person name="Scott A."/>
            <person name="Toegelov H."/>
            <person name="Fuchs J."/>
            <person name="Mata-Sucre Y."/>
            <person name="Dias Y."/>
            <person name="Vanzela A.L.L."/>
            <person name="Huettel B."/>
            <person name="Almeida C.C.S."/>
            <person name="Simkova H."/>
            <person name="Souza G."/>
            <person name="Pedrosa-Harand A."/>
            <person name="Macas J."/>
            <person name="Mayer K.F.X."/>
            <person name="Houben A."/>
            <person name="Marques A."/>
        </authorList>
    </citation>
    <scope>NUCLEOTIDE SEQUENCE</scope>
    <source>
        <strain evidence="2">RhyBre1mFocal</strain>
    </source>
</reference>
<dbReference type="Proteomes" id="UP001151287">
    <property type="component" value="Unassembled WGS sequence"/>
</dbReference>
<evidence type="ECO:0000259" key="1">
    <source>
        <dbReference type="Pfam" id="PF25019"/>
    </source>
</evidence>
<comment type="caution">
    <text evidence="2">The sequence shown here is derived from an EMBL/GenBank/DDBJ whole genome shotgun (WGS) entry which is preliminary data.</text>
</comment>
<dbReference type="EMBL" id="JAMQYH010000001">
    <property type="protein sequence ID" value="KAJ1700879.1"/>
    <property type="molecule type" value="Genomic_DNA"/>
</dbReference>
<feature type="domain" description="R13L1/DRL21-like LRR repeat region" evidence="1">
    <location>
        <begin position="45"/>
        <end position="169"/>
    </location>
</feature>